<evidence type="ECO:0000256" key="6">
    <source>
        <dbReference type="ARBA" id="ARBA00023136"/>
    </source>
</evidence>
<dbReference type="Gene3D" id="1.20.144.10">
    <property type="entry name" value="Phosphatidic acid phosphatase type 2/haloperoxidase"/>
    <property type="match status" value="2"/>
</dbReference>
<dbReference type="SUPFAM" id="SSF48317">
    <property type="entry name" value="Acid phosphatase/Vanadium-dependent haloperoxidase"/>
    <property type="match status" value="1"/>
</dbReference>
<reference evidence="10" key="1">
    <citation type="journal article" date="2019" name="Int. J. Syst. Evol. Microbiol.">
        <title>The Global Catalogue of Microorganisms (GCM) 10K type strain sequencing project: providing services to taxonomists for standard genome sequencing and annotation.</title>
        <authorList>
            <consortium name="The Broad Institute Genomics Platform"/>
            <consortium name="The Broad Institute Genome Sequencing Center for Infectious Disease"/>
            <person name="Wu L."/>
            <person name="Ma J."/>
        </authorList>
    </citation>
    <scope>NUCLEOTIDE SEQUENCE [LARGE SCALE GENOMIC DNA]</scope>
    <source>
        <strain evidence="10">CGMCC 4.7304</strain>
    </source>
</reference>
<gene>
    <name evidence="9" type="ORF">ACFP1Z_04385</name>
</gene>
<sequence>MTAATSLALDGPSVDGPWYTQVTDTARHAPAWLNSVAGTWTVYGVLLFGALLAAAWWSARRTGGRAMAAVLCAPFTVGAALALNAVVKNLVAEQRPCRALPGSFTVEPCPALNDYSFPSNHAAMAGAIAAAVWIVNRRLGVIASVAALLMAASRVWTGVHYPHDVLAGLAVGVTVVLLAHALLHRTAARLLPALTRTPLRPLLTATAADGHER</sequence>
<dbReference type="InterPro" id="IPR000326">
    <property type="entry name" value="PAP2/HPO"/>
</dbReference>
<keyword evidence="10" id="KW-1185">Reference proteome</keyword>
<evidence type="ECO:0000313" key="10">
    <source>
        <dbReference type="Proteomes" id="UP001596083"/>
    </source>
</evidence>
<evidence type="ECO:0000256" key="2">
    <source>
        <dbReference type="ARBA" id="ARBA00022475"/>
    </source>
</evidence>
<keyword evidence="5 7" id="KW-1133">Transmembrane helix</keyword>
<accession>A0ABW0YXN7</accession>
<feature type="transmembrane region" description="Helical" evidence="7">
    <location>
        <begin position="40"/>
        <end position="59"/>
    </location>
</feature>
<dbReference type="RefSeq" id="WP_390314508.1">
    <property type="nucleotide sequence ID" value="NZ_JBHSPB010000002.1"/>
</dbReference>
<evidence type="ECO:0000313" key="9">
    <source>
        <dbReference type="EMBL" id="MFC5719424.1"/>
    </source>
</evidence>
<dbReference type="PANTHER" id="PTHR14969:SF62">
    <property type="entry name" value="DECAPRENYLPHOSPHORYL-5-PHOSPHORIBOSE PHOSPHATASE RV3807C-RELATED"/>
    <property type="match status" value="1"/>
</dbReference>
<keyword evidence="6 7" id="KW-0472">Membrane</keyword>
<evidence type="ECO:0000256" key="7">
    <source>
        <dbReference type="SAM" id="Phobius"/>
    </source>
</evidence>
<dbReference type="SMART" id="SM00014">
    <property type="entry name" value="acidPPc"/>
    <property type="match status" value="1"/>
</dbReference>
<feature type="transmembrane region" description="Helical" evidence="7">
    <location>
        <begin position="141"/>
        <end position="159"/>
    </location>
</feature>
<keyword evidence="4" id="KW-0378">Hydrolase</keyword>
<evidence type="ECO:0000259" key="8">
    <source>
        <dbReference type="SMART" id="SM00014"/>
    </source>
</evidence>
<feature type="transmembrane region" description="Helical" evidence="7">
    <location>
        <begin position="165"/>
        <end position="183"/>
    </location>
</feature>
<dbReference type="InterPro" id="IPR036938">
    <property type="entry name" value="PAP2/HPO_sf"/>
</dbReference>
<dbReference type="EMBL" id="JBHSPB010000002">
    <property type="protein sequence ID" value="MFC5719424.1"/>
    <property type="molecule type" value="Genomic_DNA"/>
</dbReference>
<comment type="caution">
    <text evidence="9">The sequence shown here is derived from an EMBL/GenBank/DDBJ whole genome shotgun (WGS) entry which is preliminary data.</text>
</comment>
<keyword evidence="2" id="KW-1003">Cell membrane</keyword>
<evidence type="ECO:0000256" key="5">
    <source>
        <dbReference type="ARBA" id="ARBA00022989"/>
    </source>
</evidence>
<dbReference type="PANTHER" id="PTHR14969">
    <property type="entry name" value="SPHINGOSINE-1-PHOSPHATE PHOSPHOHYDROLASE"/>
    <property type="match status" value="1"/>
</dbReference>
<feature type="domain" description="Phosphatidic acid phosphatase type 2/haloperoxidase" evidence="8">
    <location>
        <begin position="70"/>
        <end position="180"/>
    </location>
</feature>
<dbReference type="Proteomes" id="UP001596083">
    <property type="component" value="Unassembled WGS sequence"/>
</dbReference>
<comment type="subcellular location">
    <subcellularLocation>
        <location evidence="1">Cell membrane</location>
        <topology evidence="1">Multi-pass membrane protein</topology>
    </subcellularLocation>
</comment>
<proteinExistence type="predicted"/>
<organism evidence="9 10">
    <name type="scientific">Streptomyces gamaensis</name>
    <dbReference type="NCBI Taxonomy" id="1763542"/>
    <lineage>
        <taxon>Bacteria</taxon>
        <taxon>Bacillati</taxon>
        <taxon>Actinomycetota</taxon>
        <taxon>Actinomycetes</taxon>
        <taxon>Kitasatosporales</taxon>
        <taxon>Streptomycetaceae</taxon>
        <taxon>Streptomyces</taxon>
    </lineage>
</organism>
<keyword evidence="3 7" id="KW-0812">Transmembrane</keyword>
<protein>
    <submittedName>
        <fullName evidence="9">Phosphatase PAP2 family protein</fullName>
    </submittedName>
</protein>
<dbReference type="Pfam" id="PF01569">
    <property type="entry name" value="PAP2"/>
    <property type="match status" value="1"/>
</dbReference>
<evidence type="ECO:0000256" key="3">
    <source>
        <dbReference type="ARBA" id="ARBA00022692"/>
    </source>
</evidence>
<evidence type="ECO:0000256" key="4">
    <source>
        <dbReference type="ARBA" id="ARBA00022801"/>
    </source>
</evidence>
<name>A0ABW0YXN7_9ACTN</name>
<dbReference type="CDD" id="cd01610">
    <property type="entry name" value="PAP2_like"/>
    <property type="match status" value="1"/>
</dbReference>
<evidence type="ECO:0000256" key="1">
    <source>
        <dbReference type="ARBA" id="ARBA00004651"/>
    </source>
</evidence>